<evidence type="ECO:0000259" key="2">
    <source>
        <dbReference type="Pfam" id="PF04248"/>
    </source>
</evidence>
<accession>A0A4Y6PML8</accession>
<keyword evidence="4" id="KW-1185">Reference proteome</keyword>
<dbReference type="InterPro" id="IPR007361">
    <property type="entry name" value="DUF427"/>
</dbReference>
<feature type="domain" description="DUF427" evidence="2">
    <location>
        <begin position="32"/>
        <end position="123"/>
    </location>
</feature>
<feature type="region of interest" description="Disordered" evidence="1">
    <location>
        <begin position="1"/>
        <end position="22"/>
    </location>
</feature>
<organism evidence="3 4">
    <name type="scientific">Persicimonas caeni</name>
    <dbReference type="NCBI Taxonomy" id="2292766"/>
    <lineage>
        <taxon>Bacteria</taxon>
        <taxon>Deltaproteobacteria</taxon>
        <taxon>Bradymonadales</taxon>
        <taxon>Bradymonadaceae</taxon>
        <taxon>Persicimonas</taxon>
    </lineage>
</organism>
<sequence length="159" mass="17982">MSPLPTEESGRPAESVWDYPRPPRLEQSRRRITVEFGGEVIAETDRALRILETSHPPTYYIPPEDVRMEFLERSKRSTFCEWKGHAAYYHVDVDGEHAENAAWTYPSPAPAFDDLTDYVAFYPGKMDRCTVDGEEVAAQEGGFYGGWITSDIEGPFKGG</sequence>
<dbReference type="Proteomes" id="UP000315995">
    <property type="component" value="Chromosome"/>
</dbReference>
<protein>
    <submittedName>
        <fullName evidence="3">DUF427 domain-containing protein</fullName>
    </submittedName>
</protein>
<proteinExistence type="predicted"/>
<dbReference type="Gene3D" id="2.170.150.40">
    <property type="entry name" value="Domain of unknown function (DUF427)"/>
    <property type="match status" value="1"/>
</dbReference>
<evidence type="ECO:0000313" key="3">
    <source>
        <dbReference type="EMBL" id="QDG49469.1"/>
    </source>
</evidence>
<reference evidence="3 4" key="1">
    <citation type="submission" date="2019-06" db="EMBL/GenBank/DDBJ databases">
        <title>Persicimonas caeni gen. nov., sp. nov., a predatory bacterium isolated from solar saltern.</title>
        <authorList>
            <person name="Wang S."/>
        </authorList>
    </citation>
    <scope>NUCLEOTIDE SEQUENCE [LARGE SCALE GENOMIC DNA]</scope>
    <source>
        <strain evidence="3 4">YN101</strain>
    </source>
</reference>
<dbReference type="Pfam" id="PF04248">
    <property type="entry name" value="NTP_transf_9"/>
    <property type="match status" value="1"/>
</dbReference>
<dbReference type="PANTHER" id="PTHR43058:SF1">
    <property type="entry name" value="DUF427 DOMAIN-CONTAINING PROTEIN"/>
    <property type="match status" value="1"/>
</dbReference>
<dbReference type="OrthoDB" id="9815163at2"/>
<dbReference type="InterPro" id="IPR038694">
    <property type="entry name" value="DUF427_sf"/>
</dbReference>
<dbReference type="PANTHER" id="PTHR43058">
    <property type="entry name" value="SLR0655 PROTEIN"/>
    <property type="match status" value="1"/>
</dbReference>
<evidence type="ECO:0000256" key="1">
    <source>
        <dbReference type="SAM" id="MobiDB-lite"/>
    </source>
</evidence>
<dbReference type="RefSeq" id="WP_141195966.1">
    <property type="nucleotide sequence ID" value="NZ_CP041186.1"/>
</dbReference>
<evidence type="ECO:0000313" key="4">
    <source>
        <dbReference type="Proteomes" id="UP000315995"/>
    </source>
</evidence>
<gene>
    <name evidence="3" type="ORF">FIV42_01555</name>
</gene>
<dbReference type="AlphaFoldDB" id="A0A4Y6PML8"/>
<dbReference type="EMBL" id="CP041186">
    <property type="protein sequence ID" value="QDG49469.1"/>
    <property type="molecule type" value="Genomic_DNA"/>
</dbReference>
<name>A0A4Y6PML8_PERCE</name>
<accession>A0A5B8XYI7</accession>